<dbReference type="SMART" id="SM00388">
    <property type="entry name" value="HisKA"/>
    <property type="match status" value="1"/>
</dbReference>
<dbReference type="PROSITE" id="PS50885">
    <property type="entry name" value="HAMP"/>
    <property type="match status" value="1"/>
</dbReference>
<dbReference type="Gene3D" id="6.10.340.10">
    <property type="match status" value="1"/>
</dbReference>
<feature type="transmembrane region" description="Helical" evidence="10">
    <location>
        <begin position="128"/>
        <end position="152"/>
    </location>
</feature>
<feature type="domain" description="HAMP" evidence="12">
    <location>
        <begin position="153"/>
        <end position="200"/>
    </location>
</feature>
<evidence type="ECO:0000256" key="3">
    <source>
        <dbReference type="ARBA" id="ARBA00012438"/>
    </source>
</evidence>
<keyword evidence="4" id="KW-0597">Phosphoprotein</keyword>
<dbReference type="InterPro" id="IPR036890">
    <property type="entry name" value="HATPase_C_sf"/>
</dbReference>
<evidence type="ECO:0000256" key="9">
    <source>
        <dbReference type="ARBA" id="ARBA00023136"/>
    </source>
</evidence>
<feature type="domain" description="Histidine kinase" evidence="11">
    <location>
        <begin position="208"/>
        <end position="404"/>
    </location>
</feature>
<evidence type="ECO:0000256" key="6">
    <source>
        <dbReference type="ARBA" id="ARBA00022692"/>
    </source>
</evidence>
<dbReference type="SMART" id="SM00387">
    <property type="entry name" value="HATPase_c"/>
    <property type="match status" value="1"/>
</dbReference>
<feature type="transmembrane region" description="Helical" evidence="10">
    <location>
        <begin position="9"/>
        <end position="32"/>
    </location>
</feature>
<dbReference type="AlphaFoldDB" id="C1DUS5"/>
<evidence type="ECO:0000256" key="7">
    <source>
        <dbReference type="ARBA" id="ARBA00022777"/>
    </source>
</evidence>
<keyword evidence="7 13" id="KW-0418">Kinase</keyword>
<reference evidence="13 14" key="1">
    <citation type="journal article" date="2009" name="J. Bacteriol.">
        <title>Complete and draft genome sequences of six members of the Aquificales.</title>
        <authorList>
            <person name="Reysenbach A.L."/>
            <person name="Hamamura N."/>
            <person name="Podar M."/>
            <person name="Griffiths E."/>
            <person name="Ferreira S."/>
            <person name="Hochstein R."/>
            <person name="Heidelberg J."/>
            <person name="Johnson J."/>
            <person name="Mead D."/>
            <person name="Pohorille A."/>
            <person name="Sarmiento M."/>
            <person name="Schweighofer K."/>
            <person name="Seshadri R."/>
            <person name="Voytek M.A."/>
        </authorList>
    </citation>
    <scope>NUCLEOTIDE SEQUENCE [LARGE SCALE GENOMIC DNA]</scope>
    <source>
        <strain evidence="14">Az-Fu1 / DSM 15241 / OCM 825</strain>
    </source>
</reference>
<evidence type="ECO:0000256" key="10">
    <source>
        <dbReference type="SAM" id="Phobius"/>
    </source>
</evidence>
<evidence type="ECO:0000256" key="4">
    <source>
        <dbReference type="ARBA" id="ARBA00022553"/>
    </source>
</evidence>
<dbReference type="InterPro" id="IPR003594">
    <property type="entry name" value="HATPase_dom"/>
</dbReference>
<dbReference type="Gene3D" id="1.10.287.130">
    <property type="match status" value="1"/>
</dbReference>
<evidence type="ECO:0000256" key="1">
    <source>
        <dbReference type="ARBA" id="ARBA00000085"/>
    </source>
</evidence>
<dbReference type="InterPro" id="IPR047994">
    <property type="entry name" value="ArsS-like"/>
</dbReference>
<dbReference type="CDD" id="cd00082">
    <property type="entry name" value="HisKA"/>
    <property type="match status" value="1"/>
</dbReference>
<dbReference type="InterPro" id="IPR003660">
    <property type="entry name" value="HAMP_dom"/>
</dbReference>
<dbReference type="HOGENOM" id="CLU_051843_0_0_0"/>
<dbReference type="EMBL" id="CP001229">
    <property type="protein sequence ID" value="ACN99650.1"/>
    <property type="molecule type" value="Genomic_DNA"/>
</dbReference>
<evidence type="ECO:0000259" key="11">
    <source>
        <dbReference type="PROSITE" id="PS50109"/>
    </source>
</evidence>
<accession>C1DUS5</accession>
<keyword evidence="6 10" id="KW-0812">Transmembrane</keyword>
<name>C1DUS5_SULAA</name>
<dbReference type="RefSeq" id="WP_012674959.1">
    <property type="nucleotide sequence ID" value="NC_012438.1"/>
</dbReference>
<evidence type="ECO:0000313" key="14">
    <source>
        <dbReference type="Proteomes" id="UP000001369"/>
    </source>
</evidence>
<dbReference type="PANTHER" id="PTHR45528">
    <property type="entry name" value="SENSOR HISTIDINE KINASE CPXA"/>
    <property type="match status" value="1"/>
</dbReference>
<evidence type="ECO:0000313" key="13">
    <source>
        <dbReference type="EMBL" id="ACN99650.1"/>
    </source>
</evidence>
<dbReference type="SUPFAM" id="SSF55874">
    <property type="entry name" value="ATPase domain of HSP90 chaperone/DNA topoisomerase II/histidine kinase"/>
    <property type="match status" value="1"/>
</dbReference>
<comment type="catalytic activity">
    <reaction evidence="1">
        <text>ATP + protein L-histidine = ADP + protein N-phospho-L-histidine.</text>
        <dbReference type="EC" id="2.7.13.3"/>
    </reaction>
</comment>
<dbReference type="InterPro" id="IPR005467">
    <property type="entry name" value="His_kinase_dom"/>
</dbReference>
<keyword evidence="5" id="KW-0808">Transferase</keyword>
<dbReference type="STRING" id="204536.SULAZ_0886"/>
<dbReference type="Proteomes" id="UP000001369">
    <property type="component" value="Chromosome"/>
</dbReference>
<evidence type="ECO:0000256" key="2">
    <source>
        <dbReference type="ARBA" id="ARBA00004141"/>
    </source>
</evidence>
<dbReference type="SUPFAM" id="SSF158472">
    <property type="entry name" value="HAMP domain-like"/>
    <property type="match status" value="1"/>
</dbReference>
<sequence>MLNIERNSILFRISLAFLLIIVLSSTFFYILYKNAKETELRDLIKNAVLLVSSDRSGLSKNIESNYELIEDPEFIYTVYTKGSIELERDFLTIKIFLIKYENTHYVLVNQFGISYLVKKKGEFSLHRIVVIGWVMFNLVILGIYIGIVKSFYPLKVLREKIKALKSGNLNVSIDIKNNDEIGFIAKEFNEAINTLKKNEEVRKWFLRNIAHELKTPITKGKIAIELLEDEKGKQHFERIFNRLEFLVNQLMTVEKIASKDLKLKFECVDVKKVIENAISLLLSYEKPNVHTVFEETLKINVDVNIFSIAIKNLLDNGLKFSEDGKVEVIVKDKRIYFKNKGSKPPFDKELLFEPFIKETSLKNQTGLGLGLYITKFILDFHNVKIDYTYENGENVFTLDLSQVVC</sequence>
<dbReference type="Gene3D" id="3.30.565.10">
    <property type="entry name" value="Histidine kinase-like ATPase, C-terminal domain"/>
    <property type="match status" value="1"/>
</dbReference>
<dbReference type="InterPro" id="IPR036097">
    <property type="entry name" value="HisK_dim/P_sf"/>
</dbReference>
<dbReference type="PANTHER" id="PTHR45528:SF12">
    <property type="entry name" value="SENSOR HISTIDINE KINASE ARSS"/>
    <property type="match status" value="1"/>
</dbReference>
<dbReference type="Pfam" id="PF00672">
    <property type="entry name" value="HAMP"/>
    <property type="match status" value="1"/>
</dbReference>
<dbReference type="GO" id="GO:0016020">
    <property type="term" value="C:membrane"/>
    <property type="evidence" value="ECO:0007669"/>
    <property type="project" value="UniProtKB-SubCell"/>
</dbReference>
<evidence type="ECO:0000256" key="8">
    <source>
        <dbReference type="ARBA" id="ARBA00022989"/>
    </source>
</evidence>
<dbReference type="eggNOG" id="COG5000">
    <property type="taxonomic scope" value="Bacteria"/>
</dbReference>
<keyword evidence="14" id="KW-1185">Reference proteome</keyword>
<keyword evidence="8 10" id="KW-1133">Transmembrane helix</keyword>
<dbReference type="InterPro" id="IPR050398">
    <property type="entry name" value="HssS/ArlS-like"/>
</dbReference>
<dbReference type="Pfam" id="PF02518">
    <property type="entry name" value="HATPase_c"/>
    <property type="match status" value="1"/>
</dbReference>
<dbReference type="Pfam" id="PF00512">
    <property type="entry name" value="HisKA"/>
    <property type="match status" value="1"/>
</dbReference>
<protein>
    <recommendedName>
        <fullName evidence="3">histidine kinase</fullName>
        <ecNumber evidence="3">2.7.13.3</ecNumber>
    </recommendedName>
</protein>
<dbReference type="SMART" id="SM00304">
    <property type="entry name" value="HAMP"/>
    <property type="match status" value="1"/>
</dbReference>
<comment type="subcellular location">
    <subcellularLocation>
        <location evidence="2">Membrane</location>
        <topology evidence="2">Multi-pass membrane protein</topology>
    </subcellularLocation>
</comment>
<dbReference type="PROSITE" id="PS50109">
    <property type="entry name" value="HIS_KIN"/>
    <property type="match status" value="1"/>
</dbReference>
<proteinExistence type="predicted"/>
<dbReference type="NCBIfam" id="NF038389">
    <property type="entry name" value="ArsS_fam_HK"/>
    <property type="match status" value="1"/>
</dbReference>
<evidence type="ECO:0000259" key="12">
    <source>
        <dbReference type="PROSITE" id="PS50885"/>
    </source>
</evidence>
<dbReference type="GO" id="GO:0000155">
    <property type="term" value="F:phosphorelay sensor kinase activity"/>
    <property type="evidence" value="ECO:0007669"/>
    <property type="project" value="InterPro"/>
</dbReference>
<dbReference type="InterPro" id="IPR003661">
    <property type="entry name" value="HisK_dim/P_dom"/>
</dbReference>
<dbReference type="OrthoDB" id="594725at2"/>
<keyword evidence="9 10" id="KW-0472">Membrane</keyword>
<dbReference type="eggNOG" id="COG0642">
    <property type="taxonomic scope" value="Bacteria"/>
</dbReference>
<gene>
    <name evidence="13" type="ordered locus">SULAZ_0886</name>
</gene>
<organism evidence="13 14">
    <name type="scientific">Sulfurihydrogenibium azorense (strain DSM 15241 / OCM 825 / Az-Fu1)</name>
    <dbReference type="NCBI Taxonomy" id="204536"/>
    <lineage>
        <taxon>Bacteria</taxon>
        <taxon>Pseudomonadati</taxon>
        <taxon>Aquificota</taxon>
        <taxon>Aquificia</taxon>
        <taxon>Aquificales</taxon>
        <taxon>Hydrogenothermaceae</taxon>
        <taxon>Sulfurihydrogenibium</taxon>
    </lineage>
</organism>
<evidence type="ECO:0000256" key="5">
    <source>
        <dbReference type="ARBA" id="ARBA00022679"/>
    </source>
</evidence>
<dbReference type="CDD" id="cd06225">
    <property type="entry name" value="HAMP"/>
    <property type="match status" value="1"/>
</dbReference>
<dbReference type="EC" id="2.7.13.3" evidence="3"/>
<dbReference type="KEGG" id="saf:SULAZ_0886"/>
<dbReference type="SUPFAM" id="SSF47384">
    <property type="entry name" value="Homodimeric domain of signal transducing histidine kinase"/>
    <property type="match status" value="1"/>
</dbReference>